<sequence length="266" mass="25292">MAEIAPAASNAFALPPIPNFFGSASDAPAASVAGAADGPLPTGADFANFPPPMPTTSSFLVCSASSPELWTTTYCVTAPAADSTTAWTATYTVTVATEGPKENWHTPATPPNFVVTTVVCPVCDEPTQTITCPNALGTEKAVINGNGITATITPTPVAGGHFGAPGEAYAGPGFAPPSAGGPGAFPGSGSGGSASSPAGGVGGSGSDSTSAGGSGAAGAHPAGGAPGAAPTGSHGYVTAGASTSMNLKQGLLLVAGFAFAGNLLLA</sequence>
<evidence type="ECO:0000313" key="2">
    <source>
        <dbReference type="EMBL" id="KAK3327205.1"/>
    </source>
</evidence>
<protein>
    <submittedName>
        <fullName evidence="2">Uncharacterized protein</fullName>
    </submittedName>
</protein>
<feature type="region of interest" description="Disordered" evidence="1">
    <location>
        <begin position="173"/>
        <end position="231"/>
    </location>
</feature>
<comment type="caution">
    <text evidence="2">The sequence shown here is derived from an EMBL/GenBank/DDBJ whole genome shotgun (WGS) entry which is preliminary data.</text>
</comment>
<name>A0AAE0ILD7_9PEZI</name>
<dbReference type="EMBL" id="JAUEPO010000003">
    <property type="protein sequence ID" value="KAK3327205.1"/>
    <property type="molecule type" value="Genomic_DNA"/>
</dbReference>
<dbReference type="Proteomes" id="UP001286456">
    <property type="component" value="Unassembled WGS sequence"/>
</dbReference>
<feature type="compositionally biased region" description="Low complexity" evidence="1">
    <location>
        <begin position="206"/>
        <end position="231"/>
    </location>
</feature>
<dbReference type="AlphaFoldDB" id="A0AAE0ILD7"/>
<feature type="compositionally biased region" description="Gly residues" evidence="1">
    <location>
        <begin position="180"/>
        <end position="192"/>
    </location>
</feature>
<gene>
    <name evidence="2" type="ORF">B0T19DRAFT_156383</name>
</gene>
<proteinExistence type="predicted"/>
<organism evidence="2 3">
    <name type="scientific">Cercophora scortea</name>
    <dbReference type="NCBI Taxonomy" id="314031"/>
    <lineage>
        <taxon>Eukaryota</taxon>
        <taxon>Fungi</taxon>
        <taxon>Dikarya</taxon>
        <taxon>Ascomycota</taxon>
        <taxon>Pezizomycotina</taxon>
        <taxon>Sordariomycetes</taxon>
        <taxon>Sordariomycetidae</taxon>
        <taxon>Sordariales</taxon>
        <taxon>Lasiosphaeriaceae</taxon>
        <taxon>Cercophora</taxon>
    </lineage>
</organism>
<accession>A0AAE0ILD7</accession>
<reference evidence="2" key="1">
    <citation type="journal article" date="2023" name="Mol. Phylogenet. Evol.">
        <title>Genome-scale phylogeny and comparative genomics of the fungal order Sordariales.</title>
        <authorList>
            <person name="Hensen N."/>
            <person name="Bonometti L."/>
            <person name="Westerberg I."/>
            <person name="Brannstrom I.O."/>
            <person name="Guillou S."/>
            <person name="Cros-Aarteil S."/>
            <person name="Calhoun S."/>
            <person name="Haridas S."/>
            <person name="Kuo A."/>
            <person name="Mondo S."/>
            <person name="Pangilinan J."/>
            <person name="Riley R."/>
            <person name="LaButti K."/>
            <person name="Andreopoulos B."/>
            <person name="Lipzen A."/>
            <person name="Chen C."/>
            <person name="Yan M."/>
            <person name="Daum C."/>
            <person name="Ng V."/>
            <person name="Clum A."/>
            <person name="Steindorff A."/>
            <person name="Ohm R.A."/>
            <person name="Martin F."/>
            <person name="Silar P."/>
            <person name="Natvig D.O."/>
            <person name="Lalanne C."/>
            <person name="Gautier V."/>
            <person name="Ament-Velasquez S.L."/>
            <person name="Kruys A."/>
            <person name="Hutchinson M.I."/>
            <person name="Powell A.J."/>
            <person name="Barry K."/>
            <person name="Miller A.N."/>
            <person name="Grigoriev I.V."/>
            <person name="Debuchy R."/>
            <person name="Gladieux P."/>
            <person name="Hiltunen Thoren M."/>
            <person name="Johannesson H."/>
        </authorList>
    </citation>
    <scope>NUCLEOTIDE SEQUENCE</scope>
    <source>
        <strain evidence="2">SMH4131-1</strain>
    </source>
</reference>
<reference evidence="2" key="2">
    <citation type="submission" date="2023-06" db="EMBL/GenBank/DDBJ databases">
        <authorList>
            <consortium name="Lawrence Berkeley National Laboratory"/>
            <person name="Haridas S."/>
            <person name="Hensen N."/>
            <person name="Bonometti L."/>
            <person name="Westerberg I."/>
            <person name="Brannstrom I.O."/>
            <person name="Guillou S."/>
            <person name="Cros-Aarteil S."/>
            <person name="Calhoun S."/>
            <person name="Kuo A."/>
            <person name="Mondo S."/>
            <person name="Pangilinan J."/>
            <person name="Riley R."/>
            <person name="Labutti K."/>
            <person name="Andreopoulos B."/>
            <person name="Lipzen A."/>
            <person name="Chen C."/>
            <person name="Yanf M."/>
            <person name="Daum C."/>
            <person name="Ng V."/>
            <person name="Clum A."/>
            <person name="Steindorff A."/>
            <person name="Ohm R."/>
            <person name="Martin F."/>
            <person name="Silar P."/>
            <person name="Natvig D."/>
            <person name="Lalanne C."/>
            <person name="Gautier V."/>
            <person name="Ament-Velasquez S.L."/>
            <person name="Kruys A."/>
            <person name="Hutchinson M.I."/>
            <person name="Powell A.J."/>
            <person name="Barry K."/>
            <person name="Miller A.N."/>
            <person name="Grigoriev I.V."/>
            <person name="Debuchy R."/>
            <person name="Gladieux P."/>
            <person name="Thoren M.H."/>
            <person name="Johannesson H."/>
        </authorList>
    </citation>
    <scope>NUCLEOTIDE SEQUENCE</scope>
    <source>
        <strain evidence="2">SMH4131-1</strain>
    </source>
</reference>
<keyword evidence="3" id="KW-1185">Reference proteome</keyword>
<evidence type="ECO:0000256" key="1">
    <source>
        <dbReference type="SAM" id="MobiDB-lite"/>
    </source>
</evidence>
<evidence type="ECO:0000313" key="3">
    <source>
        <dbReference type="Proteomes" id="UP001286456"/>
    </source>
</evidence>